<evidence type="ECO:0000313" key="3">
    <source>
        <dbReference type="Proteomes" id="UP001054945"/>
    </source>
</evidence>
<proteinExistence type="predicted"/>
<feature type="compositionally biased region" description="Polar residues" evidence="1">
    <location>
        <begin position="1"/>
        <end position="19"/>
    </location>
</feature>
<evidence type="ECO:0000256" key="1">
    <source>
        <dbReference type="SAM" id="MobiDB-lite"/>
    </source>
</evidence>
<organism evidence="2 3">
    <name type="scientific">Caerostris extrusa</name>
    <name type="common">Bark spider</name>
    <name type="synonym">Caerostris bankana</name>
    <dbReference type="NCBI Taxonomy" id="172846"/>
    <lineage>
        <taxon>Eukaryota</taxon>
        <taxon>Metazoa</taxon>
        <taxon>Ecdysozoa</taxon>
        <taxon>Arthropoda</taxon>
        <taxon>Chelicerata</taxon>
        <taxon>Arachnida</taxon>
        <taxon>Araneae</taxon>
        <taxon>Araneomorphae</taxon>
        <taxon>Entelegynae</taxon>
        <taxon>Araneoidea</taxon>
        <taxon>Araneidae</taxon>
        <taxon>Caerostris</taxon>
    </lineage>
</organism>
<keyword evidence="3" id="KW-1185">Reference proteome</keyword>
<reference evidence="2 3" key="1">
    <citation type="submission" date="2021-06" db="EMBL/GenBank/DDBJ databases">
        <title>Caerostris extrusa draft genome.</title>
        <authorList>
            <person name="Kono N."/>
            <person name="Arakawa K."/>
        </authorList>
    </citation>
    <scope>NUCLEOTIDE SEQUENCE [LARGE SCALE GENOMIC DNA]</scope>
</reference>
<dbReference type="AlphaFoldDB" id="A0AAV4VZF5"/>
<dbReference type="Proteomes" id="UP001054945">
    <property type="component" value="Unassembled WGS sequence"/>
</dbReference>
<comment type="caution">
    <text evidence="2">The sequence shown here is derived from an EMBL/GenBank/DDBJ whole genome shotgun (WGS) entry which is preliminary data.</text>
</comment>
<name>A0AAV4VZF5_CAEEX</name>
<accession>A0AAV4VZF5</accession>
<sequence length="87" mass="9495">MRTQQKNRLNSKIPSNTPGAASAKLIFTSNGEGHEKTAAPVSPSFHSTEDPFTQNRLWDANETKCAVQTQGQLSPAGAEDRKECYCL</sequence>
<evidence type="ECO:0000313" key="2">
    <source>
        <dbReference type="EMBL" id="GIY75832.1"/>
    </source>
</evidence>
<protein>
    <submittedName>
        <fullName evidence="2">Uncharacterized protein</fullName>
    </submittedName>
</protein>
<gene>
    <name evidence="2" type="ORF">CEXT_719641</name>
</gene>
<feature type="region of interest" description="Disordered" evidence="1">
    <location>
        <begin position="1"/>
        <end position="51"/>
    </location>
</feature>
<dbReference type="EMBL" id="BPLR01015396">
    <property type="protein sequence ID" value="GIY75832.1"/>
    <property type="molecule type" value="Genomic_DNA"/>
</dbReference>